<evidence type="ECO:0000313" key="2">
    <source>
        <dbReference type="EMBL" id="ATB29055.1"/>
    </source>
</evidence>
<feature type="transmembrane region" description="Helical" evidence="1">
    <location>
        <begin position="21"/>
        <end position="42"/>
    </location>
</feature>
<dbReference type="RefSeq" id="WP_245919705.1">
    <property type="nucleotide sequence ID" value="NZ_CP022163.1"/>
</dbReference>
<accession>A0A250IBC8</accession>
<dbReference type="Proteomes" id="UP000217289">
    <property type="component" value="Chromosome"/>
</dbReference>
<keyword evidence="3" id="KW-1185">Reference proteome</keyword>
<organism evidence="2 3">
    <name type="scientific">Melittangium boletus DSM 14713</name>
    <dbReference type="NCBI Taxonomy" id="1294270"/>
    <lineage>
        <taxon>Bacteria</taxon>
        <taxon>Pseudomonadati</taxon>
        <taxon>Myxococcota</taxon>
        <taxon>Myxococcia</taxon>
        <taxon>Myxococcales</taxon>
        <taxon>Cystobacterineae</taxon>
        <taxon>Archangiaceae</taxon>
        <taxon>Melittangium</taxon>
    </lineage>
</organism>
<evidence type="ECO:0000313" key="3">
    <source>
        <dbReference type="Proteomes" id="UP000217289"/>
    </source>
</evidence>
<dbReference type="AlphaFoldDB" id="A0A250IBC8"/>
<dbReference type="KEGG" id="mbd:MEBOL_002504"/>
<proteinExistence type="predicted"/>
<keyword evidence="1" id="KW-1133">Transmembrane helix</keyword>
<name>A0A250IBC8_9BACT</name>
<evidence type="ECO:0000256" key="1">
    <source>
        <dbReference type="SAM" id="Phobius"/>
    </source>
</evidence>
<sequence length="169" mass="17709">MENPVPGPSGGGTRGKKGARVWVPAVLGALAVVGGGVLYAGLRPGAEEVARALSQEARLNVLRLCGDVQAYRDEHGVFLAAGPVPAQVPRGGEAVAFVPDEPMKKMGFEPGERVRCQYQVMVQESPLGEAEVTCYARGDLDGDGQVSVFSVTLDANGMTSEVKVEREGE</sequence>
<dbReference type="EMBL" id="CP022163">
    <property type="protein sequence ID" value="ATB29055.1"/>
    <property type="molecule type" value="Genomic_DNA"/>
</dbReference>
<protein>
    <submittedName>
        <fullName evidence="2">Uncharacterized protein</fullName>
    </submittedName>
</protein>
<reference evidence="2 3" key="1">
    <citation type="submission" date="2017-06" db="EMBL/GenBank/DDBJ databases">
        <authorList>
            <person name="Kim H.J."/>
            <person name="Triplett B.A."/>
        </authorList>
    </citation>
    <scope>NUCLEOTIDE SEQUENCE [LARGE SCALE GENOMIC DNA]</scope>
    <source>
        <strain evidence="2 3">DSM 14713</strain>
    </source>
</reference>
<keyword evidence="1" id="KW-0472">Membrane</keyword>
<gene>
    <name evidence="2" type="ORF">MEBOL_002504</name>
</gene>
<keyword evidence="1" id="KW-0812">Transmembrane</keyword>